<feature type="transmembrane region" description="Helical" evidence="1">
    <location>
        <begin position="58"/>
        <end position="90"/>
    </location>
</feature>
<gene>
    <name evidence="2" type="ORF">GYMLUDRAFT_438082</name>
</gene>
<keyword evidence="1" id="KW-1133">Transmembrane helix</keyword>
<dbReference type="HOGENOM" id="CLU_044614_2_0_1"/>
<feature type="transmembrane region" description="Helical" evidence="1">
    <location>
        <begin position="15"/>
        <end position="37"/>
    </location>
</feature>
<proteinExistence type="predicted"/>
<feature type="transmembrane region" description="Helical" evidence="1">
    <location>
        <begin position="234"/>
        <end position="254"/>
    </location>
</feature>
<keyword evidence="3" id="KW-1185">Reference proteome</keyword>
<sequence>MGTTFAQSEVFSTGIALVAPIISLSLALTILGIYIFLFGLTSYHLGSQAGVQHRQLQFVWITSLFLISALGALSNVSSGILDAVILYNTLRSQDVGPFLHYVEQNETQTALVGVAYTCLIVANSMADAVLIHRIYLVWGSKKAVLILPILASLAINSVGLAGTVMRTKGFSNTSIASNFNLESKGINFHLGFYYANAAVNFIFTMLIASRLWWIIQQKTSEENAMKLTKYKMTVAILLECGLLYPISLIAHAAIEGNVDKILTPVNLTPTVIILAGLVPTIIILRTCQEISLTDKALQRTTHVKHLETTSVEDGTLDEKH</sequence>
<dbReference type="Proteomes" id="UP000053593">
    <property type="component" value="Unassembled WGS sequence"/>
</dbReference>
<evidence type="ECO:0000313" key="3">
    <source>
        <dbReference type="Proteomes" id="UP000053593"/>
    </source>
</evidence>
<dbReference type="OrthoDB" id="3039972at2759"/>
<keyword evidence="1" id="KW-0472">Membrane</keyword>
<feature type="transmembrane region" description="Helical" evidence="1">
    <location>
        <begin position="266"/>
        <end position="284"/>
    </location>
</feature>
<feature type="transmembrane region" description="Helical" evidence="1">
    <location>
        <begin position="110"/>
        <end position="131"/>
    </location>
</feature>
<dbReference type="AlphaFoldDB" id="A0A0D0C7D0"/>
<protein>
    <submittedName>
        <fullName evidence="2">Uncharacterized protein</fullName>
    </submittedName>
</protein>
<evidence type="ECO:0000256" key="1">
    <source>
        <dbReference type="SAM" id="Phobius"/>
    </source>
</evidence>
<accession>A0A0D0C7D0</accession>
<evidence type="ECO:0000313" key="2">
    <source>
        <dbReference type="EMBL" id="KIK50663.1"/>
    </source>
</evidence>
<reference evidence="2 3" key="1">
    <citation type="submission" date="2014-04" db="EMBL/GenBank/DDBJ databases">
        <title>Evolutionary Origins and Diversification of the Mycorrhizal Mutualists.</title>
        <authorList>
            <consortium name="DOE Joint Genome Institute"/>
            <consortium name="Mycorrhizal Genomics Consortium"/>
            <person name="Kohler A."/>
            <person name="Kuo A."/>
            <person name="Nagy L.G."/>
            <person name="Floudas D."/>
            <person name="Copeland A."/>
            <person name="Barry K.W."/>
            <person name="Cichocki N."/>
            <person name="Veneault-Fourrey C."/>
            <person name="LaButti K."/>
            <person name="Lindquist E.A."/>
            <person name="Lipzen A."/>
            <person name="Lundell T."/>
            <person name="Morin E."/>
            <person name="Murat C."/>
            <person name="Riley R."/>
            <person name="Ohm R."/>
            <person name="Sun H."/>
            <person name="Tunlid A."/>
            <person name="Henrissat B."/>
            <person name="Grigoriev I.V."/>
            <person name="Hibbett D.S."/>
            <person name="Martin F."/>
        </authorList>
    </citation>
    <scope>NUCLEOTIDE SEQUENCE [LARGE SCALE GENOMIC DNA]</scope>
    <source>
        <strain evidence="2 3">FD-317 M1</strain>
    </source>
</reference>
<keyword evidence="1" id="KW-0812">Transmembrane</keyword>
<dbReference type="EMBL" id="KN834890">
    <property type="protein sequence ID" value="KIK50663.1"/>
    <property type="molecule type" value="Genomic_DNA"/>
</dbReference>
<feature type="transmembrane region" description="Helical" evidence="1">
    <location>
        <begin position="143"/>
        <end position="164"/>
    </location>
</feature>
<name>A0A0D0C7D0_9AGAR</name>
<feature type="transmembrane region" description="Helical" evidence="1">
    <location>
        <begin position="192"/>
        <end position="213"/>
    </location>
</feature>
<organism evidence="2 3">
    <name type="scientific">Collybiopsis luxurians FD-317 M1</name>
    <dbReference type="NCBI Taxonomy" id="944289"/>
    <lineage>
        <taxon>Eukaryota</taxon>
        <taxon>Fungi</taxon>
        <taxon>Dikarya</taxon>
        <taxon>Basidiomycota</taxon>
        <taxon>Agaricomycotina</taxon>
        <taxon>Agaricomycetes</taxon>
        <taxon>Agaricomycetidae</taxon>
        <taxon>Agaricales</taxon>
        <taxon>Marasmiineae</taxon>
        <taxon>Omphalotaceae</taxon>
        <taxon>Collybiopsis</taxon>
        <taxon>Collybiopsis luxurians</taxon>
    </lineage>
</organism>